<proteinExistence type="predicted"/>
<keyword evidence="2" id="KW-0812">Transmembrane</keyword>
<keyword evidence="2" id="KW-0472">Membrane</keyword>
<dbReference type="Proteomes" id="UP001642483">
    <property type="component" value="Unassembled WGS sequence"/>
</dbReference>
<evidence type="ECO:0000256" key="3">
    <source>
        <dbReference type="SAM" id="SignalP"/>
    </source>
</evidence>
<sequence length="274" mass="31222">MKAVFVYILCLLFVAGAKGNHGKCDFFDYGILVHSCQGEFVGKLQNSKQPHDDCFEIFRETQNCLVNRPIAFCYKDNVSEEELKKITQEELKYFGSESTYCDFGGIQAIDSMFEDVEQDTCVEEVNETVIEKCEHSFYNEFRNNPSSPKLCNLSQEIHACQRTLLAACREISMTKFRDHYEPPYCLTTARDIEEKSKEILAGKSHATFLDVLIPLLVVSVVIVIGLCIGFCRMARNEPKQQNNVEQPKNTVQEQPKEEEAESVPLKTIVTTEVE</sequence>
<feature type="compositionally biased region" description="Polar residues" evidence="1">
    <location>
        <begin position="239"/>
        <end position="253"/>
    </location>
</feature>
<evidence type="ECO:0000256" key="2">
    <source>
        <dbReference type="SAM" id="Phobius"/>
    </source>
</evidence>
<dbReference type="EMBL" id="CAWYQH010000002">
    <property type="protein sequence ID" value="CAK8674004.1"/>
    <property type="molecule type" value="Genomic_DNA"/>
</dbReference>
<gene>
    <name evidence="4" type="ORF">CVLEPA_LOCUS3727</name>
</gene>
<protein>
    <recommendedName>
        <fullName evidence="6">DUF19 domain-containing protein</fullName>
    </recommendedName>
</protein>
<evidence type="ECO:0008006" key="6">
    <source>
        <dbReference type="Google" id="ProtNLM"/>
    </source>
</evidence>
<feature type="transmembrane region" description="Helical" evidence="2">
    <location>
        <begin position="211"/>
        <end position="231"/>
    </location>
</feature>
<evidence type="ECO:0000313" key="5">
    <source>
        <dbReference type="Proteomes" id="UP001642483"/>
    </source>
</evidence>
<comment type="caution">
    <text evidence="4">The sequence shown here is derived from an EMBL/GenBank/DDBJ whole genome shotgun (WGS) entry which is preliminary data.</text>
</comment>
<keyword evidence="3" id="KW-0732">Signal</keyword>
<feature type="signal peptide" evidence="3">
    <location>
        <begin position="1"/>
        <end position="19"/>
    </location>
</feature>
<keyword evidence="5" id="KW-1185">Reference proteome</keyword>
<organism evidence="4 5">
    <name type="scientific">Clavelina lepadiformis</name>
    <name type="common">Light-bulb sea squirt</name>
    <name type="synonym">Ascidia lepadiformis</name>
    <dbReference type="NCBI Taxonomy" id="159417"/>
    <lineage>
        <taxon>Eukaryota</taxon>
        <taxon>Metazoa</taxon>
        <taxon>Chordata</taxon>
        <taxon>Tunicata</taxon>
        <taxon>Ascidiacea</taxon>
        <taxon>Aplousobranchia</taxon>
        <taxon>Clavelinidae</taxon>
        <taxon>Clavelina</taxon>
    </lineage>
</organism>
<feature type="chain" id="PRO_5045784456" description="DUF19 domain-containing protein" evidence="3">
    <location>
        <begin position="20"/>
        <end position="274"/>
    </location>
</feature>
<accession>A0ABP0F2R0</accession>
<name>A0ABP0F2R0_CLALP</name>
<feature type="region of interest" description="Disordered" evidence="1">
    <location>
        <begin position="239"/>
        <end position="274"/>
    </location>
</feature>
<keyword evidence="2" id="KW-1133">Transmembrane helix</keyword>
<evidence type="ECO:0000256" key="1">
    <source>
        <dbReference type="SAM" id="MobiDB-lite"/>
    </source>
</evidence>
<evidence type="ECO:0000313" key="4">
    <source>
        <dbReference type="EMBL" id="CAK8674004.1"/>
    </source>
</evidence>
<reference evidence="4 5" key="1">
    <citation type="submission" date="2024-02" db="EMBL/GenBank/DDBJ databases">
        <authorList>
            <person name="Daric V."/>
            <person name="Darras S."/>
        </authorList>
    </citation>
    <scope>NUCLEOTIDE SEQUENCE [LARGE SCALE GENOMIC DNA]</scope>
</reference>